<comment type="subcellular location">
    <subcellularLocation>
        <location evidence="2">Cytoplasm</location>
    </subcellularLocation>
</comment>
<dbReference type="Pfam" id="PF02108">
    <property type="entry name" value="FliH"/>
    <property type="match status" value="1"/>
</dbReference>
<dbReference type="Proteomes" id="UP001595556">
    <property type="component" value="Unassembled WGS sequence"/>
</dbReference>
<keyword evidence="5" id="KW-0813">Transport</keyword>
<keyword evidence="8" id="KW-0653">Protein transport</keyword>
<dbReference type="PANTHER" id="PTHR34982">
    <property type="entry name" value="YOP PROTEINS TRANSLOCATION PROTEIN L"/>
    <property type="match status" value="1"/>
</dbReference>
<dbReference type="EMBL" id="JBHRTI010000010">
    <property type="protein sequence ID" value="MFC3149291.1"/>
    <property type="molecule type" value="Genomic_DNA"/>
</dbReference>
<evidence type="ECO:0000259" key="10">
    <source>
        <dbReference type="Pfam" id="PF02108"/>
    </source>
</evidence>
<evidence type="ECO:0000256" key="6">
    <source>
        <dbReference type="ARBA" id="ARBA00022490"/>
    </source>
</evidence>
<name>A0ABV7HCH8_9BURK</name>
<reference evidence="12" key="1">
    <citation type="journal article" date="2019" name="Int. J. Syst. Evol. Microbiol.">
        <title>The Global Catalogue of Microorganisms (GCM) 10K type strain sequencing project: providing services to taxonomists for standard genome sequencing and annotation.</title>
        <authorList>
            <consortium name="The Broad Institute Genomics Platform"/>
            <consortium name="The Broad Institute Genome Sequencing Center for Infectious Disease"/>
            <person name="Wu L."/>
            <person name="Ma J."/>
        </authorList>
    </citation>
    <scope>NUCLEOTIDE SEQUENCE [LARGE SCALE GENOMIC DNA]</scope>
    <source>
        <strain evidence="12">KCTC 52168</strain>
    </source>
</reference>
<proteinExistence type="inferred from homology"/>
<evidence type="ECO:0000256" key="4">
    <source>
        <dbReference type="ARBA" id="ARBA00016507"/>
    </source>
</evidence>
<organism evidence="11 12">
    <name type="scientific">Piscinibacterium candidicorallinum</name>
    <dbReference type="NCBI Taxonomy" id="1793872"/>
    <lineage>
        <taxon>Bacteria</taxon>
        <taxon>Pseudomonadati</taxon>
        <taxon>Pseudomonadota</taxon>
        <taxon>Betaproteobacteria</taxon>
        <taxon>Burkholderiales</taxon>
        <taxon>Piscinibacterium</taxon>
    </lineage>
</organism>
<comment type="caution">
    <text evidence="11">The sequence shown here is derived from an EMBL/GenBank/DDBJ whole genome shotgun (WGS) entry which is preliminary data.</text>
</comment>
<dbReference type="RefSeq" id="WP_377305929.1">
    <property type="nucleotide sequence ID" value="NZ_CP180191.1"/>
</dbReference>
<evidence type="ECO:0000256" key="3">
    <source>
        <dbReference type="ARBA" id="ARBA00006602"/>
    </source>
</evidence>
<sequence length="243" mass="25769">MGARFIPKEELPGFETWKFDNLGGKTARSAAAKVSPSSLNPQSAAGYGADADAVFAAGRAEGMKAGLSMGFEKGWSQAQGEAAARQAAQMQALAQQVGRIAERFSSGLEHLERQAASSLIDLAIEIARQVVRAEVQTRPESICTVVDEALRTLIDSVNKPTVWVSAEDMALIGQHLSAELDARSMLLKADPALARGECRVTTASAVVDATLAARWRRALAAIGRQSDGSEECWSGAEQEGKPE</sequence>
<evidence type="ECO:0000256" key="9">
    <source>
        <dbReference type="ARBA" id="ARBA00023225"/>
    </source>
</evidence>
<evidence type="ECO:0000256" key="1">
    <source>
        <dbReference type="ARBA" id="ARBA00003041"/>
    </source>
</evidence>
<dbReference type="InterPro" id="IPR018035">
    <property type="entry name" value="Flagellar_FliH/T3SS_HrpE"/>
</dbReference>
<feature type="domain" description="Flagellar assembly protein FliH/Type III secretion system HrpE" evidence="10">
    <location>
        <begin position="93"/>
        <end position="217"/>
    </location>
</feature>
<keyword evidence="6" id="KW-0963">Cytoplasm</keyword>
<protein>
    <recommendedName>
        <fullName evidence="4">Flagellar assembly protein FliH</fullName>
    </recommendedName>
</protein>
<keyword evidence="11" id="KW-0966">Cell projection</keyword>
<keyword evidence="12" id="KW-1185">Reference proteome</keyword>
<keyword evidence="11" id="KW-0282">Flagellum</keyword>
<evidence type="ECO:0000256" key="5">
    <source>
        <dbReference type="ARBA" id="ARBA00022448"/>
    </source>
</evidence>
<comment type="similarity">
    <text evidence="3">Belongs to the FliH family.</text>
</comment>
<dbReference type="InterPro" id="IPR000563">
    <property type="entry name" value="Flag_FliH"/>
</dbReference>
<comment type="function">
    <text evidence="1">Needed for flagellar regrowth and assembly.</text>
</comment>
<dbReference type="InterPro" id="IPR051472">
    <property type="entry name" value="T3SS_Stator/FliH"/>
</dbReference>
<dbReference type="PRINTS" id="PR01003">
    <property type="entry name" value="FLGFLIH"/>
</dbReference>
<keyword evidence="11" id="KW-0969">Cilium</keyword>
<evidence type="ECO:0000256" key="2">
    <source>
        <dbReference type="ARBA" id="ARBA00004496"/>
    </source>
</evidence>
<keyword evidence="9" id="KW-1006">Bacterial flagellum protein export</keyword>
<dbReference type="PANTHER" id="PTHR34982:SF1">
    <property type="entry name" value="FLAGELLAR ASSEMBLY PROTEIN FLIH"/>
    <property type="match status" value="1"/>
</dbReference>
<evidence type="ECO:0000313" key="12">
    <source>
        <dbReference type="Proteomes" id="UP001595556"/>
    </source>
</evidence>
<evidence type="ECO:0000313" key="11">
    <source>
        <dbReference type="EMBL" id="MFC3149291.1"/>
    </source>
</evidence>
<keyword evidence="7" id="KW-1005">Bacterial flagellum biogenesis</keyword>
<evidence type="ECO:0000256" key="8">
    <source>
        <dbReference type="ARBA" id="ARBA00022927"/>
    </source>
</evidence>
<gene>
    <name evidence="11" type="ORF">ACFOEN_16835</name>
</gene>
<evidence type="ECO:0000256" key="7">
    <source>
        <dbReference type="ARBA" id="ARBA00022795"/>
    </source>
</evidence>
<accession>A0ABV7HCH8</accession>